<dbReference type="GO" id="GO:0006302">
    <property type="term" value="P:double-strand break repair"/>
    <property type="evidence" value="ECO:0007669"/>
    <property type="project" value="InterPro"/>
</dbReference>
<dbReference type="InterPro" id="IPR038892">
    <property type="entry name" value="SMCHD1"/>
</dbReference>
<reference evidence="3" key="1">
    <citation type="submission" date="2021-03" db="EMBL/GenBank/DDBJ databases">
        <authorList>
            <person name="Tagirdzhanova G."/>
        </authorList>
    </citation>
    <scope>NUCLEOTIDE SEQUENCE</scope>
</reference>
<feature type="region of interest" description="Disordered" evidence="1">
    <location>
        <begin position="341"/>
        <end position="360"/>
    </location>
</feature>
<gene>
    <name evidence="3" type="ORF">ALECFALPRED_000010</name>
</gene>
<evidence type="ECO:0000256" key="1">
    <source>
        <dbReference type="SAM" id="MobiDB-lite"/>
    </source>
</evidence>
<proteinExistence type="predicted"/>
<sequence length="578" mass="63380">MPDTITVLPVGWRSKEPVQIVLIADTTLQQLKDRVRAALGPLSNDKDFVLTDFNIDIGDDDSVKSLQSGSTLHALFAKDKRGLLPTKGHHPFAYALAELIDNSLRATRNVSYPGQPRTITISFVTQGPANALKGLICVQDNGSGMTKQALNDWAIMNLSMDDRGQQPQEPEPAARGQHVVTGAGNFLTGELSYFGVLKHPCTILLLPYTHAQHSAERLTSFDILQGSINCKLQLALLSGTSLTCAKAAQNLLCNLHWTVASGSGCLLFLSIKVTTKRADSPYVHELALVAAELEQRYKESKSVYEEDLVHRQPGDASTLSPTEAMFPAAHDWVANEVRPAQATDRVVDSQQPQPAPSDHSFTRVVIADLKPEVLQQIADADRYEQVCRDLAHLYHYYLHGEYGNIVFDSNVGEAAAQEAPKKGKRGKRKTPSPDGSPGRPKKKSTMLPTGQAVPDIVIQHVMEGDDTWEARLVDVNDDTESLYLRAQQAQLQFTLAVPDHGTVSGVLWYFPFQNDNETLPLGHHPMLQAAGSGGHMTQLTQAGVAHMTQLTQRPAGSQLPFAGEMSQCWHLYFKSYRA</sequence>
<protein>
    <recommendedName>
        <fullName evidence="2">SMCHD1 ribosomal S5 domain-containing protein</fullName>
    </recommendedName>
</protein>
<dbReference type="PANTHER" id="PTHR22640:SF2">
    <property type="entry name" value="STRUCTURAL MAINTENANCE OF CHROMOSOMES FLEXIBLE HINGE DOMAIN-CONTAINING PROTEIN 1"/>
    <property type="match status" value="1"/>
</dbReference>
<dbReference type="PANTHER" id="PTHR22640">
    <property type="entry name" value="STRUCTURAL MAINTENANCE OF CHROMOSOMES FLEXIBLE HINGE DOMAIN-CONTAINING PROTEIN 1"/>
    <property type="match status" value="1"/>
</dbReference>
<organism evidence="3 4">
    <name type="scientific">Alectoria fallacina</name>
    <dbReference type="NCBI Taxonomy" id="1903189"/>
    <lineage>
        <taxon>Eukaryota</taxon>
        <taxon>Fungi</taxon>
        <taxon>Dikarya</taxon>
        <taxon>Ascomycota</taxon>
        <taxon>Pezizomycotina</taxon>
        <taxon>Lecanoromycetes</taxon>
        <taxon>OSLEUM clade</taxon>
        <taxon>Lecanoromycetidae</taxon>
        <taxon>Lecanorales</taxon>
        <taxon>Lecanorineae</taxon>
        <taxon>Parmeliaceae</taxon>
        <taxon>Alectoria</taxon>
    </lineage>
</organism>
<accession>A0A8H3EDP9</accession>
<dbReference type="Gene3D" id="3.30.565.10">
    <property type="entry name" value="Histidine kinase-like ATPase, C-terminal domain"/>
    <property type="match status" value="1"/>
</dbReference>
<evidence type="ECO:0000313" key="4">
    <source>
        <dbReference type="Proteomes" id="UP000664203"/>
    </source>
</evidence>
<dbReference type="Pfam" id="PF22899">
    <property type="entry name" value="SMCHD1_S5"/>
    <property type="match status" value="1"/>
</dbReference>
<dbReference type="EMBL" id="CAJPDR010000001">
    <property type="protein sequence ID" value="CAF9902773.1"/>
    <property type="molecule type" value="Genomic_DNA"/>
</dbReference>
<evidence type="ECO:0000259" key="2">
    <source>
        <dbReference type="Pfam" id="PF22899"/>
    </source>
</evidence>
<dbReference type="AlphaFoldDB" id="A0A8H3EDP9"/>
<evidence type="ECO:0000313" key="3">
    <source>
        <dbReference type="EMBL" id="CAF9902773.1"/>
    </source>
</evidence>
<dbReference type="Pfam" id="PF13589">
    <property type="entry name" value="HATPase_c_3"/>
    <property type="match status" value="1"/>
</dbReference>
<dbReference type="SUPFAM" id="SSF55874">
    <property type="entry name" value="ATPase domain of HSP90 chaperone/DNA topoisomerase II/histidine kinase"/>
    <property type="match status" value="1"/>
</dbReference>
<feature type="region of interest" description="Disordered" evidence="1">
    <location>
        <begin position="416"/>
        <end position="450"/>
    </location>
</feature>
<dbReference type="Proteomes" id="UP000664203">
    <property type="component" value="Unassembled WGS sequence"/>
</dbReference>
<keyword evidence="4" id="KW-1185">Reference proteome</keyword>
<feature type="domain" description="SMCHD1 ribosomal S5" evidence="2">
    <location>
        <begin position="477"/>
        <end position="523"/>
    </location>
</feature>
<dbReference type="InterPro" id="IPR036890">
    <property type="entry name" value="HATPase_C_sf"/>
</dbReference>
<dbReference type="InterPro" id="IPR055109">
    <property type="entry name" value="SMCHD1_S5"/>
</dbReference>
<dbReference type="OrthoDB" id="10036779at2759"/>
<name>A0A8H3EDP9_9LECA</name>
<comment type="caution">
    <text evidence="3">The sequence shown here is derived from an EMBL/GenBank/DDBJ whole genome shotgun (WGS) entry which is preliminary data.</text>
</comment>